<evidence type="ECO:0000313" key="2">
    <source>
        <dbReference type="EMBL" id="CCH53753.1"/>
    </source>
</evidence>
<dbReference type="AlphaFoldDB" id="I2GIM8"/>
<organism evidence="2 3">
    <name type="scientific">Fibrisoma limi BUZ 3</name>
    <dbReference type="NCBI Taxonomy" id="1185876"/>
    <lineage>
        <taxon>Bacteria</taxon>
        <taxon>Pseudomonadati</taxon>
        <taxon>Bacteroidota</taxon>
        <taxon>Cytophagia</taxon>
        <taxon>Cytophagales</taxon>
        <taxon>Spirosomataceae</taxon>
        <taxon>Fibrisoma</taxon>
    </lineage>
</organism>
<gene>
    <name evidence="2" type="ORF">BN8_02874</name>
</gene>
<dbReference type="STRING" id="1185876.BN8_02874"/>
<proteinExistence type="predicted"/>
<name>I2GIM8_9BACT</name>
<dbReference type="EMBL" id="CAIT01000006">
    <property type="protein sequence ID" value="CCH53753.1"/>
    <property type="molecule type" value="Genomic_DNA"/>
</dbReference>
<comment type="caution">
    <text evidence="2">The sequence shown here is derived from an EMBL/GenBank/DDBJ whole genome shotgun (WGS) entry which is preliminary data.</text>
</comment>
<keyword evidence="3" id="KW-1185">Reference proteome</keyword>
<sequence length="266" mass="28022">MKYLLFSLLLGCLLAGCASSKLPVTLGDVRKSPTYGYTPIDPLPVDVLGPQAFTAVSSLKVLEALPDETVRLAIGQFDSEGGLTFGPAKIGVKGGSYVVVLDYIKFDTKSFGVEVKTTPNESNPNQKSAYVTSKPDPDQRVPVYIGVGLRLTANITVNEGSVDLGNLLALGVSAQAKQISGTLVIQTLGISGEGISGSIPLPSEINQTSVQNAIQSLGAIRAVMYAEKTRIRPRVVGVYNNLGGGQQTVNSFITSLLEKPIALKLE</sequence>
<feature type="signal peptide" evidence="1">
    <location>
        <begin position="1"/>
        <end position="20"/>
    </location>
</feature>
<dbReference type="OrthoDB" id="7593748at2"/>
<protein>
    <submittedName>
        <fullName evidence="2">Secreted protein</fullName>
    </submittedName>
</protein>
<evidence type="ECO:0000313" key="3">
    <source>
        <dbReference type="Proteomes" id="UP000009309"/>
    </source>
</evidence>
<dbReference type="RefSeq" id="WP_009282333.1">
    <property type="nucleotide sequence ID" value="NZ_CAIT01000006.1"/>
</dbReference>
<keyword evidence="1" id="KW-0732">Signal</keyword>
<dbReference type="Proteomes" id="UP000009309">
    <property type="component" value="Unassembled WGS sequence"/>
</dbReference>
<dbReference type="eggNOG" id="ENOG502Z8Q7">
    <property type="taxonomic scope" value="Bacteria"/>
</dbReference>
<dbReference type="PROSITE" id="PS51257">
    <property type="entry name" value="PROKAR_LIPOPROTEIN"/>
    <property type="match status" value="1"/>
</dbReference>
<feature type="chain" id="PRO_5003659481" evidence="1">
    <location>
        <begin position="21"/>
        <end position="266"/>
    </location>
</feature>
<accession>I2GIM8</accession>
<reference evidence="2 3" key="1">
    <citation type="journal article" date="2012" name="J. Bacteriol.">
        <title>Genome Sequence of the Filamentous Bacterium Fibrisoma limi BUZ 3T.</title>
        <authorList>
            <person name="Filippini M."/>
            <person name="Qi W."/>
            <person name="Jaenicke S."/>
            <person name="Goesmann A."/>
            <person name="Smits T.H."/>
            <person name="Bagheri H.C."/>
        </authorList>
    </citation>
    <scope>NUCLEOTIDE SEQUENCE [LARGE SCALE GENOMIC DNA]</scope>
    <source>
        <strain evidence="3">BUZ 3T</strain>
    </source>
</reference>
<evidence type="ECO:0000256" key="1">
    <source>
        <dbReference type="SAM" id="SignalP"/>
    </source>
</evidence>